<reference evidence="1" key="1">
    <citation type="submission" date="2022-06" db="EMBL/GenBank/DDBJ databases">
        <title>Genome sequencing of Brevibacillus sp. BB3-R1.</title>
        <authorList>
            <person name="Heo J."/>
            <person name="Lee D."/>
            <person name="Won M."/>
            <person name="Han B.-H."/>
            <person name="Hong S.-B."/>
            <person name="Kwon S.-W."/>
        </authorList>
    </citation>
    <scope>NUCLEOTIDE SEQUENCE</scope>
    <source>
        <strain evidence="1">BB3-R1</strain>
    </source>
</reference>
<gene>
    <name evidence="1" type="ORF">NDK47_11190</name>
</gene>
<keyword evidence="2" id="KW-1185">Reference proteome</keyword>
<evidence type="ECO:0000313" key="2">
    <source>
        <dbReference type="Proteomes" id="UP001056500"/>
    </source>
</evidence>
<proteinExistence type="predicted"/>
<dbReference type="RefSeq" id="WP_251874891.1">
    <property type="nucleotide sequence ID" value="NZ_CP098755.1"/>
</dbReference>
<sequence>MSRLIAVEPFPRLSRVLNGEEHTDSFPGQTTLLSIAGKHLKNQAFGPLARSNGLAVNVSD</sequence>
<dbReference type="Proteomes" id="UP001056500">
    <property type="component" value="Chromosome"/>
</dbReference>
<evidence type="ECO:0000313" key="1">
    <source>
        <dbReference type="EMBL" id="USG67797.1"/>
    </source>
</evidence>
<organism evidence="1 2">
    <name type="scientific">Brevibacillus ruminantium</name>
    <dbReference type="NCBI Taxonomy" id="2950604"/>
    <lineage>
        <taxon>Bacteria</taxon>
        <taxon>Bacillati</taxon>
        <taxon>Bacillota</taxon>
        <taxon>Bacilli</taxon>
        <taxon>Bacillales</taxon>
        <taxon>Paenibacillaceae</taxon>
        <taxon>Brevibacillus</taxon>
    </lineage>
</organism>
<dbReference type="EMBL" id="CP098755">
    <property type="protein sequence ID" value="USG67797.1"/>
    <property type="molecule type" value="Genomic_DNA"/>
</dbReference>
<name>A0ABY4WKZ7_9BACL</name>
<protein>
    <submittedName>
        <fullName evidence="1">Uncharacterized protein</fullName>
    </submittedName>
</protein>
<accession>A0ABY4WKZ7</accession>